<feature type="region of interest" description="Disordered" evidence="1">
    <location>
        <begin position="236"/>
        <end position="286"/>
    </location>
</feature>
<dbReference type="Proteomes" id="UP001321760">
    <property type="component" value="Unassembled WGS sequence"/>
</dbReference>
<keyword evidence="3" id="KW-1185">Reference proteome</keyword>
<accession>A0AAV9GVE2</accession>
<sequence>MAASVPMMGESQVFPGSLVWLGNAAAIAEGNNAARYSRDLATGRQKWALYADSSRKAEEPYADMGGCAVVYRPPGYVQGPWLVRAWRVPDMAEILHGELYGIVGALLVVLEYAEQGLIWDTAINVFNDNLECQHWIRGGPGNKDLDPVIKPLVQAVSWISRRLGAFRCEVTMSWIPGHRHNVVPHIIADGWSRNMWTGRPGVTGYVKEIDWVFDGSIFEGSLAACLQFKPKAVISGPPGVPARSECRASRSAPPPSPRTEPPPPPPIPEGMPPPPDDNTAKYQRVA</sequence>
<gene>
    <name evidence="2" type="ORF">QBC34DRAFT_424171</name>
</gene>
<evidence type="ECO:0000256" key="1">
    <source>
        <dbReference type="SAM" id="MobiDB-lite"/>
    </source>
</evidence>
<organism evidence="2 3">
    <name type="scientific">Podospora aff. communis PSN243</name>
    <dbReference type="NCBI Taxonomy" id="3040156"/>
    <lineage>
        <taxon>Eukaryota</taxon>
        <taxon>Fungi</taxon>
        <taxon>Dikarya</taxon>
        <taxon>Ascomycota</taxon>
        <taxon>Pezizomycotina</taxon>
        <taxon>Sordariomycetes</taxon>
        <taxon>Sordariomycetidae</taxon>
        <taxon>Sordariales</taxon>
        <taxon>Podosporaceae</taxon>
        <taxon>Podospora</taxon>
    </lineage>
</organism>
<comment type="caution">
    <text evidence="2">The sequence shown here is derived from an EMBL/GenBank/DDBJ whole genome shotgun (WGS) entry which is preliminary data.</text>
</comment>
<dbReference type="AlphaFoldDB" id="A0AAV9GVE2"/>
<reference evidence="2" key="2">
    <citation type="submission" date="2023-05" db="EMBL/GenBank/DDBJ databases">
        <authorList>
            <consortium name="Lawrence Berkeley National Laboratory"/>
            <person name="Steindorff A."/>
            <person name="Hensen N."/>
            <person name="Bonometti L."/>
            <person name="Westerberg I."/>
            <person name="Brannstrom I.O."/>
            <person name="Guillou S."/>
            <person name="Cros-Aarteil S."/>
            <person name="Calhoun S."/>
            <person name="Haridas S."/>
            <person name="Kuo A."/>
            <person name="Mondo S."/>
            <person name="Pangilinan J."/>
            <person name="Riley R."/>
            <person name="Labutti K."/>
            <person name="Andreopoulos B."/>
            <person name="Lipzen A."/>
            <person name="Chen C."/>
            <person name="Yanf M."/>
            <person name="Daum C."/>
            <person name="Ng V."/>
            <person name="Clum A."/>
            <person name="Ohm R."/>
            <person name="Martin F."/>
            <person name="Silar P."/>
            <person name="Natvig D."/>
            <person name="Lalanne C."/>
            <person name="Gautier V."/>
            <person name="Ament-Velasquez S.L."/>
            <person name="Kruys A."/>
            <person name="Hutchinson M.I."/>
            <person name="Powell A.J."/>
            <person name="Barry K."/>
            <person name="Miller A.N."/>
            <person name="Grigoriev I.V."/>
            <person name="Debuchy R."/>
            <person name="Gladieux P."/>
            <person name="Thoren M.H."/>
            <person name="Johannesson H."/>
        </authorList>
    </citation>
    <scope>NUCLEOTIDE SEQUENCE</scope>
    <source>
        <strain evidence="2">PSN243</strain>
    </source>
</reference>
<evidence type="ECO:0000313" key="3">
    <source>
        <dbReference type="Proteomes" id="UP001321760"/>
    </source>
</evidence>
<feature type="compositionally biased region" description="Pro residues" evidence="1">
    <location>
        <begin position="252"/>
        <end position="276"/>
    </location>
</feature>
<evidence type="ECO:0000313" key="2">
    <source>
        <dbReference type="EMBL" id="KAK4451327.1"/>
    </source>
</evidence>
<dbReference type="EMBL" id="MU865929">
    <property type="protein sequence ID" value="KAK4451327.1"/>
    <property type="molecule type" value="Genomic_DNA"/>
</dbReference>
<dbReference type="InterPro" id="IPR012337">
    <property type="entry name" value="RNaseH-like_sf"/>
</dbReference>
<reference evidence="2" key="1">
    <citation type="journal article" date="2023" name="Mol. Phylogenet. Evol.">
        <title>Genome-scale phylogeny and comparative genomics of the fungal order Sordariales.</title>
        <authorList>
            <person name="Hensen N."/>
            <person name="Bonometti L."/>
            <person name="Westerberg I."/>
            <person name="Brannstrom I.O."/>
            <person name="Guillou S."/>
            <person name="Cros-Aarteil S."/>
            <person name="Calhoun S."/>
            <person name="Haridas S."/>
            <person name="Kuo A."/>
            <person name="Mondo S."/>
            <person name="Pangilinan J."/>
            <person name="Riley R."/>
            <person name="LaButti K."/>
            <person name="Andreopoulos B."/>
            <person name="Lipzen A."/>
            <person name="Chen C."/>
            <person name="Yan M."/>
            <person name="Daum C."/>
            <person name="Ng V."/>
            <person name="Clum A."/>
            <person name="Steindorff A."/>
            <person name="Ohm R.A."/>
            <person name="Martin F."/>
            <person name="Silar P."/>
            <person name="Natvig D.O."/>
            <person name="Lalanne C."/>
            <person name="Gautier V."/>
            <person name="Ament-Velasquez S.L."/>
            <person name="Kruys A."/>
            <person name="Hutchinson M.I."/>
            <person name="Powell A.J."/>
            <person name="Barry K."/>
            <person name="Miller A.N."/>
            <person name="Grigoriev I.V."/>
            <person name="Debuchy R."/>
            <person name="Gladieux P."/>
            <person name="Hiltunen Thoren M."/>
            <person name="Johannesson H."/>
        </authorList>
    </citation>
    <scope>NUCLEOTIDE SEQUENCE</scope>
    <source>
        <strain evidence="2">PSN243</strain>
    </source>
</reference>
<protein>
    <recommendedName>
        <fullName evidence="4">RNase H type-1 domain-containing protein</fullName>
    </recommendedName>
</protein>
<evidence type="ECO:0008006" key="4">
    <source>
        <dbReference type="Google" id="ProtNLM"/>
    </source>
</evidence>
<dbReference type="SUPFAM" id="SSF53098">
    <property type="entry name" value="Ribonuclease H-like"/>
    <property type="match status" value="1"/>
</dbReference>
<proteinExistence type="predicted"/>
<name>A0AAV9GVE2_9PEZI</name>